<dbReference type="InterPro" id="IPR041588">
    <property type="entry name" value="Integrase_H2C2"/>
</dbReference>
<dbReference type="Pfam" id="PF00385">
    <property type="entry name" value="Chromo"/>
    <property type="match status" value="1"/>
</dbReference>
<feature type="compositionally biased region" description="Basic and acidic residues" evidence="19">
    <location>
        <begin position="11"/>
        <end position="22"/>
    </location>
</feature>
<keyword evidence="4" id="KW-0548">Nucleotidyltransferase</keyword>
<dbReference type="Pfam" id="PF24626">
    <property type="entry name" value="SH3_Tf2-1"/>
    <property type="match status" value="1"/>
</dbReference>
<feature type="compositionally biased region" description="Basic and acidic residues" evidence="19">
    <location>
        <begin position="334"/>
        <end position="365"/>
    </location>
</feature>
<dbReference type="FunFam" id="3.30.70.270:FF:000026">
    <property type="entry name" value="Transposon Ty3-G Gag-Pol polyprotein"/>
    <property type="match status" value="1"/>
</dbReference>
<keyword evidence="24" id="KW-1185">Reference proteome</keyword>
<feature type="domain" description="Reverse transcriptase" evidence="21">
    <location>
        <begin position="654"/>
        <end position="833"/>
    </location>
</feature>
<dbReference type="PROSITE" id="PS00141">
    <property type="entry name" value="ASP_PROTEASE"/>
    <property type="match status" value="1"/>
</dbReference>
<dbReference type="InterPro" id="IPR021109">
    <property type="entry name" value="Peptidase_aspartic_dom_sf"/>
</dbReference>
<feature type="domain" description="Integrase catalytic" evidence="22">
    <location>
        <begin position="1174"/>
        <end position="1333"/>
    </location>
</feature>
<dbReference type="CDD" id="cd09274">
    <property type="entry name" value="RNase_HI_RT_Ty3"/>
    <property type="match status" value="1"/>
</dbReference>
<evidence type="ECO:0000256" key="8">
    <source>
        <dbReference type="ARBA" id="ARBA00022759"/>
    </source>
</evidence>
<dbReference type="Gene3D" id="3.10.10.10">
    <property type="entry name" value="HIV Type 1 Reverse Transcriptase, subunit A, domain 1"/>
    <property type="match status" value="1"/>
</dbReference>
<keyword evidence="16" id="KW-0233">DNA recombination</keyword>
<evidence type="ECO:0000256" key="13">
    <source>
        <dbReference type="ARBA" id="ARBA00022918"/>
    </source>
</evidence>
<feature type="region of interest" description="Disordered" evidence="19">
    <location>
        <begin position="1"/>
        <end position="33"/>
    </location>
</feature>
<evidence type="ECO:0000256" key="17">
    <source>
        <dbReference type="ARBA" id="ARBA00023242"/>
    </source>
</evidence>
<dbReference type="InterPro" id="IPR005162">
    <property type="entry name" value="Retrotrans_gag_dom"/>
</dbReference>
<dbReference type="InterPro" id="IPR056924">
    <property type="entry name" value="SH3_Tf2-1"/>
</dbReference>
<keyword evidence="12" id="KW-0229">DNA integration</keyword>
<dbReference type="Gene3D" id="2.40.70.10">
    <property type="entry name" value="Acid Proteases"/>
    <property type="match status" value="1"/>
</dbReference>
<evidence type="ECO:0000256" key="3">
    <source>
        <dbReference type="ARBA" id="ARBA00022679"/>
    </source>
</evidence>
<dbReference type="PANTHER" id="PTHR37984:SF5">
    <property type="entry name" value="PROTEIN NYNRIN-LIKE"/>
    <property type="match status" value="1"/>
</dbReference>
<keyword evidence="7" id="KW-0064">Aspartyl protease</keyword>
<dbReference type="Pfam" id="PF17919">
    <property type="entry name" value="RT_RNaseH_2"/>
    <property type="match status" value="1"/>
</dbReference>
<feature type="domain" description="Chromo" evidence="20">
    <location>
        <begin position="1480"/>
        <end position="1543"/>
    </location>
</feature>
<dbReference type="CDD" id="cd01647">
    <property type="entry name" value="RT_LTR"/>
    <property type="match status" value="1"/>
</dbReference>
<keyword evidence="15" id="KW-0238">DNA-binding</keyword>
<evidence type="ECO:0000256" key="14">
    <source>
        <dbReference type="ARBA" id="ARBA00022932"/>
    </source>
</evidence>
<evidence type="ECO:0000256" key="18">
    <source>
        <dbReference type="ARBA" id="ARBA00023268"/>
    </source>
</evidence>
<dbReference type="SUPFAM" id="SSF50630">
    <property type="entry name" value="Acid proteases"/>
    <property type="match status" value="1"/>
</dbReference>
<evidence type="ECO:0000256" key="15">
    <source>
        <dbReference type="ARBA" id="ARBA00023125"/>
    </source>
</evidence>
<dbReference type="InterPro" id="IPR043502">
    <property type="entry name" value="DNA/RNA_pol_sf"/>
</dbReference>
<dbReference type="GO" id="GO:0004190">
    <property type="term" value="F:aspartic-type endopeptidase activity"/>
    <property type="evidence" value="ECO:0007669"/>
    <property type="project" value="UniProtKB-KW"/>
</dbReference>
<dbReference type="PROSITE" id="PS50013">
    <property type="entry name" value="CHROMO_2"/>
    <property type="match status" value="1"/>
</dbReference>
<dbReference type="GO" id="GO:0006310">
    <property type="term" value="P:DNA recombination"/>
    <property type="evidence" value="ECO:0007669"/>
    <property type="project" value="UniProtKB-KW"/>
</dbReference>
<comment type="caution">
    <text evidence="23">The sequence shown here is derived from an EMBL/GenBank/DDBJ whole genome shotgun (WGS) entry which is preliminary data.</text>
</comment>
<dbReference type="Pfam" id="PF03732">
    <property type="entry name" value="Retrotrans_gag"/>
    <property type="match status" value="1"/>
</dbReference>
<dbReference type="InterPro" id="IPR001584">
    <property type="entry name" value="Integrase_cat-core"/>
</dbReference>
<keyword evidence="13" id="KW-0695">RNA-directed DNA polymerase</keyword>
<evidence type="ECO:0000256" key="11">
    <source>
        <dbReference type="ARBA" id="ARBA00022884"/>
    </source>
</evidence>
<dbReference type="Proteomes" id="UP001168098">
    <property type="component" value="Unassembled WGS sequence"/>
</dbReference>
<proteinExistence type="predicted"/>
<evidence type="ECO:0000256" key="6">
    <source>
        <dbReference type="ARBA" id="ARBA00022723"/>
    </source>
</evidence>
<dbReference type="GO" id="GO:0003723">
    <property type="term" value="F:RNA binding"/>
    <property type="evidence" value="ECO:0007669"/>
    <property type="project" value="UniProtKB-KW"/>
</dbReference>
<evidence type="ECO:0000256" key="12">
    <source>
        <dbReference type="ARBA" id="ARBA00022908"/>
    </source>
</evidence>
<dbReference type="CDD" id="cd00303">
    <property type="entry name" value="retropepsin_like"/>
    <property type="match status" value="1"/>
</dbReference>
<dbReference type="GO" id="GO:0005634">
    <property type="term" value="C:nucleus"/>
    <property type="evidence" value="ECO:0007669"/>
    <property type="project" value="UniProtKB-SubCell"/>
</dbReference>
<dbReference type="InterPro" id="IPR016197">
    <property type="entry name" value="Chromo-like_dom_sf"/>
</dbReference>
<dbReference type="InterPro" id="IPR000953">
    <property type="entry name" value="Chromo/chromo_shadow_dom"/>
</dbReference>
<dbReference type="GO" id="GO:0003887">
    <property type="term" value="F:DNA-directed DNA polymerase activity"/>
    <property type="evidence" value="ECO:0007669"/>
    <property type="project" value="UniProtKB-KW"/>
</dbReference>
<keyword evidence="11" id="KW-0694">RNA-binding</keyword>
<organism evidence="23 24">
    <name type="scientific">Vitis rotundifolia</name>
    <name type="common">Muscadine grape</name>
    <dbReference type="NCBI Taxonomy" id="103349"/>
    <lineage>
        <taxon>Eukaryota</taxon>
        <taxon>Viridiplantae</taxon>
        <taxon>Streptophyta</taxon>
        <taxon>Embryophyta</taxon>
        <taxon>Tracheophyta</taxon>
        <taxon>Spermatophyta</taxon>
        <taxon>Magnoliopsida</taxon>
        <taxon>eudicotyledons</taxon>
        <taxon>Gunneridae</taxon>
        <taxon>Pentapetalae</taxon>
        <taxon>rosids</taxon>
        <taxon>Vitales</taxon>
        <taxon>Vitaceae</taxon>
        <taxon>Viteae</taxon>
        <taxon>Vitis</taxon>
    </lineage>
</organism>
<dbReference type="Pfam" id="PF13975">
    <property type="entry name" value="gag-asp_proteas"/>
    <property type="match status" value="1"/>
</dbReference>
<dbReference type="Gene3D" id="3.30.70.270">
    <property type="match status" value="2"/>
</dbReference>
<dbReference type="SUPFAM" id="SSF53098">
    <property type="entry name" value="Ribonuclease H-like"/>
    <property type="match status" value="1"/>
</dbReference>
<dbReference type="InterPro" id="IPR000477">
    <property type="entry name" value="RT_dom"/>
</dbReference>
<dbReference type="InterPro" id="IPR023779">
    <property type="entry name" value="Chromodomain_CS"/>
</dbReference>
<dbReference type="GO" id="GO:0004519">
    <property type="term" value="F:endonuclease activity"/>
    <property type="evidence" value="ECO:0007669"/>
    <property type="project" value="UniProtKB-KW"/>
</dbReference>
<keyword evidence="17" id="KW-0539">Nucleus</keyword>
<evidence type="ECO:0000256" key="7">
    <source>
        <dbReference type="ARBA" id="ARBA00022750"/>
    </source>
</evidence>
<dbReference type="Pfam" id="PF00078">
    <property type="entry name" value="RVT_1"/>
    <property type="match status" value="1"/>
</dbReference>
<keyword evidence="6" id="KW-0479">Metal-binding</keyword>
<evidence type="ECO:0000259" key="21">
    <source>
        <dbReference type="PROSITE" id="PS50878"/>
    </source>
</evidence>
<gene>
    <name evidence="23" type="ORF">PVL29_025783</name>
</gene>
<evidence type="ECO:0000256" key="9">
    <source>
        <dbReference type="ARBA" id="ARBA00022801"/>
    </source>
</evidence>
<dbReference type="Gene3D" id="2.40.50.40">
    <property type="match status" value="1"/>
</dbReference>
<keyword evidence="9" id="KW-0378">Hydrolase</keyword>
<evidence type="ECO:0000259" key="22">
    <source>
        <dbReference type="PROSITE" id="PS50994"/>
    </source>
</evidence>
<accession>A0AA38YKV4</accession>
<dbReference type="SUPFAM" id="SSF56672">
    <property type="entry name" value="DNA/RNA polymerases"/>
    <property type="match status" value="1"/>
</dbReference>
<reference evidence="23 24" key="1">
    <citation type="journal article" date="2023" name="BMC Biotechnol.">
        <title>Vitis rotundifolia cv Carlos genome sequencing.</title>
        <authorList>
            <person name="Huff M."/>
            <person name="Hulse-Kemp A."/>
            <person name="Scheffler B."/>
            <person name="Youngblood R."/>
            <person name="Simpson S."/>
            <person name="Babiker E."/>
            <person name="Staton M."/>
        </authorList>
    </citation>
    <scope>NUCLEOTIDE SEQUENCE [LARGE SCALE GENOMIC DNA]</scope>
    <source>
        <tissue evidence="23">Leaf</tissue>
    </source>
</reference>
<dbReference type="GO" id="GO:0046872">
    <property type="term" value="F:metal ion binding"/>
    <property type="evidence" value="ECO:0007669"/>
    <property type="project" value="UniProtKB-KW"/>
</dbReference>
<dbReference type="InterPro" id="IPR036397">
    <property type="entry name" value="RNaseH_sf"/>
</dbReference>
<evidence type="ECO:0000256" key="2">
    <source>
        <dbReference type="ARBA" id="ARBA00022670"/>
    </source>
</evidence>
<dbReference type="SMART" id="SM00298">
    <property type="entry name" value="CHROMO"/>
    <property type="match status" value="1"/>
</dbReference>
<evidence type="ECO:0000313" key="24">
    <source>
        <dbReference type="Proteomes" id="UP001168098"/>
    </source>
</evidence>
<dbReference type="GO" id="GO:0015074">
    <property type="term" value="P:DNA integration"/>
    <property type="evidence" value="ECO:0007669"/>
    <property type="project" value="UniProtKB-KW"/>
</dbReference>
<dbReference type="PANTHER" id="PTHR37984">
    <property type="entry name" value="PROTEIN CBG26694"/>
    <property type="match status" value="1"/>
</dbReference>
<dbReference type="Gene3D" id="1.10.340.70">
    <property type="match status" value="1"/>
</dbReference>
<protein>
    <recommendedName>
        <fullName evidence="25">Reverse transcriptase</fullName>
    </recommendedName>
</protein>
<dbReference type="FunFam" id="3.10.20.370:FF:000001">
    <property type="entry name" value="Retrovirus-related Pol polyprotein from transposon 17.6-like protein"/>
    <property type="match status" value="1"/>
</dbReference>
<keyword evidence="10" id="KW-0460">Magnesium</keyword>
<keyword evidence="3" id="KW-0808">Transferase</keyword>
<keyword evidence="8" id="KW-0255">Endonuclease</keyword>
<keyword evidence="2" id="KW-0645">Protease</keyword>
<dbReference type="GO" id="GO:0006508">
    <property type="term" value="P:proteolysis"/>
    <property type="evidence" value="ECO:0007669"/>
    <property type="project" value="UniProtKB-KW"/>
</dbReference>
<dbReference type="PROSITE" id="PS50994">
    <property type="entry name" value="INTEGRASE"/>
    <property type="match status" value="1"/>
</dbReference>
<feature type="region of interest" description="Disordered" evidence="19">
    <location>
        <begin position="313"/>
        <end position="365"/>
    </location>
</feature>
<dbReference type="EMBL" id="JARBHA010000019">
    <property type="protein sequence ID" value="KAJ9672302.1"/>
    <property type="molecule type" value="Genomic_DNA"/>
</dbReference>
<dbReference type="InterPro" id="IPR001969">
    <property type="entry name" value="Aspartic_peptidase_AS"/>
</dbReference>
<dbReference type="GO" id="GO:0003677">
    <property type="term" value="F:DNA binding"/>
    <property type="evidence" value="ECO:0007669"/>
    <property type="project" value="UniProtKB-KW"/>
</dbReference>
<dbReference type="InterPro" id="IPR041577">
    <property type="entry name" value="RT_RNaseH_2"/>
</dbReference>
<evidence type="ECO:0000256" key="16">
    <source>
        <dbReference type="ARBA" id="ARBA00023172"/>
    </source>
</evidence>
<evidence type="ECO:0000256" key="10">
    <source>
        <dbReference type="ARBA" id="ARBA00022842"/>
    </source>
</evidence>
<dbReference type="InterPro" id="IPR012337">
    <property type="entry name" value="RNaseH-like_sf"/>
</dbReference>
<dbReference type="GO" id="GO:0003964">
    <property type="term" value="F:RNA-directed DNA polymerase activity"/>
    <property type="evidence" value="ECO:0007669"/>
    <property type="project" value="UniProtKB-KW"/>
</dbReference>
<evidence type="ECO:0000256" key="1">
    <source>
        <dbReference type="ARBA" id="ARBA00004123"/>
    </source>
</evidence>
<dbReference type="Gene3D" id="3.30.420.10">
    <property type="entry name" value="Ribonuclease H-like superfamily/Ribonuclease H"/>
    <property type="match status" value="1"/>
</dbReference>
<keyword evidence="5" id="KW-0540">Nuclease</keyword>
<name>A0AA38YKV4_VITRO</name>
<dbReference type="InterPro" id="IPR043128">
    <property type="entry name" value="Rev_trsase/Diguanyl_cyclase"/>
</dbReference>
<keyword evidence="14" id="KW-0239">DNA-directed DNA polymerase</keyword>
<evidence type="ECO:0008006" key="25">
    <source>
        <dbReference type="Google" id="ProtNLM"/>
    </source>
</evidence>
<dbReference type="FunFam" id="1.10.340.70:FF:000001">
    <property type="entry name" value="Retrovirus-related Pol polyprotein from transposon gypsy-like Protein"/>
    <property type="match status" value="1"/>
</dbReference>
<comment type="subcellular location">
    <subcellularLocation>
        <location evidence="1">Nucleus</location>
    </subcellularLocation>
</comment>
<sequence length="1543" mass="176674">MSGSNMDETSEQTRGREMEHTARGRGRKDKSRDALANMEARLAKVELAMADTREGVDLIEQGMEKGLEDLREQIQDLREGVLGSQVQPVSHEEFMSFQDKVMTMFASVESRMEALATRMETRDQEIRQELAIYKTAVSARVMATHEAPRVEVPKPHTFSGKRDAKELDNFLWHMERYFEAIALADEATKVRTATLYLTDNATLWWRRRFADIERGTCTIDTWDAFKREIKRQFYPEDVAYLARKSLKRLKHTGSIREYVKEFSTLMLEIPNMAEEELLFNFMDNLQSWAEQELRRRGVQDLATAMAVAESLVDYRRGDSSKPKPPSKGNQAKGGGDKRSQGHTSKEGSSKGPSGKDGKGKDKRKEFTPRTNCFLCDGPHWARDCPKRKALNAMIEEKEQEGDAKVGSLQLLNALKAKPMPKAPQGKGLMYVEALVNGKATKALVDTGATHNFVSEDEAKRLELQASKEGGWLKAVNSAAKPSHGVARGVTMHIGSWKGRVDFTVAPMDDFKMVLGMDFLQKVKAVPLPFLRSMAILEEEKPCMVPTVTEGTLKTPMLSAMQVKKGLKRKEVTYLATLKEERDDGSREPVPKEIEGVLDEFKDVMPPELPKRLPPRREEDHKIELEPGAKPPAMGPYRMAPPELEELRRQLKELLDAGFIQPSKAPYGAPVLFQKKHDGSLRMCIDYRALNKVTVKNKYPIPLIADLFDQLGRARYFTKLDLRSGYYQVRIAEGDEPKTTCVTRYGSYEFLVMPFGLTNAPATFCTLMNKIFHPYLDKFVVVYLDDIVIYSNTLKEHIEHLRKVFKILRQNELYVKREKCSFAKEEVSFLGHRIRDGKLMMDDSKVKAIQEWDPPTKVPQLRSFLGLVNYYRRFIKGYSARAAPLTDLLKKNKAWEWDERCQQAFEDLKKAVTEEPVLALPDHTKVFEIHTDASDFAIGGVLMQERHPIAFESRKLNDAERRYTVQEKEMTAIVHCLRTWRHYLLGSHFIVKTDNVATSYFQTQKKLSPKQARWQDFLAEFDYTLEYKPGSANHVADALSRKAELASMTSQPQGDIMDLLREGLQHDPVAKSLIALAHEGKTKRFWVEDGLLYTKGRRLYVPKWGNIRRNLIKECHDTKWAGHPGQRRTRALLESAYYWPQIRDEVETYVRTCLVCQQDKVEQRQPRGLLEPLPVAKRPWDSVTMDFIIGLPKSEDSGSIIVVVDRFSKYATFIAAPTDCTAEETARLFLKHVVKYWGLPKFIISDRDPRFTGKFWTELFKLMGSELHFSTSFHPQTDGQTERVNALLELYLRHFVSANQKDWAKLLDIAQFSYNLQRSEATNKSPFELATGQQPLTPHTLTIGYTGRSPAAFKFAKGWHEQADIARSYLDKAAKKMKKWADKKRRHTEYKVGDMVLVKLLPQQFKSLRPVHKGLVRRYEGPFPILGKVGKVSYKVELPPRLKIHPVFHVSYLKPYHEDKDDPSRGFSKRAPTAVVTSYDKEVEHIIADRVIRRRGVPPATEYLVKWKGLPESEASWEPAAALWQFQEKIERFRAEGATRTSAA</sequence>
<evidence type="ECO:0000256" key="5">
    <source>
        <dbReference type="ARBA" id="ARBA00022722"/>
    </source>
</evidence>
<evidence type="ECO:0000259" key="20">
    <source>
        <dbReference type="PROSITE" id="PS50013"/>
    </source>
</evidence>
<evidence type="ECO:0000256" key="19">
    <source>
        <dbReference type="SAM" id="MobiDB-lite"/>
    </source>
</evidence>
<dbReference type="PROSITE" id="PS50878">
    <property type="entry name" value="RT_POL"/>
    <property type="match status" value="1"/>
</dbReference>
<dbReference type="InterPro" id="IPR023780">
    <property type="entry name" value="Chromo_domain"/>
</dbReference>
<dbReference type="InterPro" id="IPR050951">
    <property type="entry name" value="Retrovirus_Pol_polyprotein"/>
</dbReference>
<keyword evidence="18" id="KW-0511">Multifunctional enzyme</keyword>
<dbReference type="PROSITE" id="PS00598">
    <property type="entry name" value="CHROMO_1"/>
    <property type="match status" value="1"/>
</dbReference>
<evidence type="ECO:0000256" key="4">
    <source>
        <dbReference type="ARBA" id="ARBA00022695"/>
    </source>
</evidence>
<evidence type="ECO:0000313" key="23">
    <source>
        <dbReference type="EMBL" id="KAJ9672302.1"/>
    </source>
</evidence>
<dbReference type="SUPFAM" id="SSF54160">
    <property type="entry name" value="Chromo domain-like"/>
    <property type="match status" value="1"/>
</dbReference>
<dbReference type="Pfam" id="PF17921">
    <property type="entry name" value="Integrase_H2C2"/>
    <property type="match status" value="1"/>
</dbReference>